<comment type="caution">
    <text evidence="1">The sequence shown here is derived from an EMBL/GenBank/DDBJ whole genome shotgun (WGS) entry which is preliminary data.</text>
</comment>
<dbReference type="AlphaFoldDB" id="A0A923MPJ3"/>
<evidence type="ECO:0000313" key="1">
    <source>
        <dbReference type="EMBL" id="MBC5781492.1"/>
    </source>
</evidence>
<dbReference type="Pfam" id="PF09926">
    <property type="entry name" value="DUF2158"/>
    <property type="match status" value="1"/>
</dbReference>
<gene>
    <name evidence="1" type="ORF">H8N03_00965</name>
</gene>
<organism evidence="1 2">
    <name type="scientific">Ramlibacter cellulosilyticus</name>
    <dbReference type="NCBI Taxonomy" id="2764187"/>
    <lineage>
        <taxon>Bacteria</taxon>
        <taxon>Pseudomonadati</taxon>
        <taxon>Pseudomonadota</taxon>
        <taxon>Betaproteobacteria</taxon>
        <taxon>Burkholderiales</taxon>
        <taxon>Comamonadaceae</taxon>
        <taxon>Ramlibacter</taxon>
    </lineage>
</organism>
<name>A0A923MPJ3_9BURK</name>
<reference evidence="1" key="1">
    <citation type="submission" date="2020-08" db="EMBL/GenBank/DDBJ databases">
        <title>Ramlibacter sp. USB13 16S ribosomal RNA gene genome sequencing and assembly.</title>
        <authorList>
            <person name="Kang M."/>
        </authorList>
    </citation>
    <scope>NUCLEOTIDE SEQUENCE</scope>
    <source>
        <strain evidence="1">USB13</strain>
    </source>
</reference>
<sequence>MQYDHGFKAGDQVRLKAGGPTMSVELLVGNLLLCAWVDPAGRSRRGTFSWHQLQSMDAPLWLDALQRLSARWSVVAATH</sequence>
<accession>A0A923MPJ3</accession>
<dbReference type="Proteomes" id="UP000608513">
    <property type="component" value="Unassembled WGS sequence"/>
</dbReference>
<dbReference type="EMBL" id="JACORT010000001">
    <property type="protein sequence ID" value="MBC5781492.1"/>
    <property type="molecule type" value="Genomic_DNA"/>
</dbReference>
<protein>
    <submittedName>
        <fullName evidence="1">DUF2158 domain-containing protein</fullName>
    </submittedName>
</protein>
<proteinExistence type="predicted"/>
<dbReference type="RefSeq" id="WP_187074248.1">
    <property type="nucleotide sequence ID" value="NZ_JACORT010000001.1"/>
</dbReference>
<keyword evidence="2" id="KW-1185">Reference proteome</keyword>
<dbReference type="InterPro" id="IPR019226">
    <property type="entry name" value="DUF2158"/>
</dbReference>
<evidence type="ECO:0000313" key="2">
    <source>
        <dbReference type="Proteomes" id="UP000608513"/>
    </source>
</evidence>